<dbReference type="Proteomes" id="UP001501510">
    <property type="component" value="Unassembled WGS sequence"/>
</dbReference>
<proteinExistence type="predicted"/>
<accession>A0ABN1JT42</accession>
<evidence type="ECO:0000313" key="2">
    <source>
        <dbReference type="Proteomes" id="UP001501510"/>
    </source>
</evidence>
<keyword evidence="2" id="KW-1185">Reference proteome</keyword>
<protein>
    <submittedName>
        <fullName evidence="1">Uncharacterized protein</fullName>
    </submittedName>
</protein>
<organism evidence="1 2">
    <name type="scientific">Clostridium oceanicum</name>
    <dbReference type="NCBI Taxonomy" id="1543"/>
    <lineage>
        <taxon>Bacteria</taxon>
        <taxon>Bacillati</taxon>
        <taxon>Bacillota</taxon>
        <taxon>Clostridia</taxon>
        <taxon>Eubacteriales</taxon>
        <taxon>Clostridiaceae</taxon>
        <taxon>Clostridium</taxon>
    </lineage>
</organism>
<name>A0ABN1JT42_9CLOT</name>
<comment type="caution">
    <text evidence="1">The sequence shown here is derived from an EMBL/GenBank/DDBJ whole genome shotgun (WGS) entry which is preliminary data.</text>
</comment>
<gene>
    <name evidence="1" type="ORF">GCM10008906_32300</name>
</gene>
<sequence length="92" mass="10510">MFIPRTIISVIMAKNIVVTIKVATEFFILNLLIKYIVGFFNITAKIKANTKGRVYDSVLKNVKNKSVYIIRNNISLSIFSSIEFICLKITSY</sequence>
<dbReference type="EMBL" id="BAAACG010000016">
    <property type="protein sequence ID" value="GAA0745648.1"/>
    <property type="molecule type" value="Genomic_DNA"/>
</dbReference>
<reference evidence="1 2" key="1">
    <citation type="journal article" date="2019" name="Int. J. Syst. Evol. Microbiol.">
        <title>The Global Catalogue of Microorganisms (GCM) 10K type strain sequencing project: providing services to taxonomists for standard genome sequencing and annotation.</title>
        <authorList>
            <consortium name="The Broad Institute Genomics Platform"/>
            <consortium name="The Broad Institute Genome Sequencing Center for Infectious Disease"/>
            <person name="Wu L."/>
            <person name="Ma J."/>
        </authorList>
    </citation>
    <scope>NUCLEOTIDE SEQUENCE [LARGE SCALE GENOMIC DNA]</scope>
    <source>
        <strain evidence="1 2">JCM 1407</strain>
    </source>
</reference>
<evidence type="ECO:0000313" key="1">
    <source>
        <dbReference type="EMBL" id="GAA0745648.1"/>
    </source>
</evidence>